<evidence type="ECO:0000313" key="3">
    <source>
        <dbReference type="WBParaSite" id="Pan_g19829.t1"/>
    </source>
</evidence>
<dbReference type="AlphaFoldDB" id="A0A7E4VDU0"/>
<sequence length="271" mass="30615">MHGVRSVQIITVLFCLICFKMWNQNEIATLEAWKTLVAAQCTTYDCKVLCLFLEATAMLVVAFVLQSRVEAFKTYPEREQFFIILTTLAMFVVVQLPMIWSFAWGWIVAITGMLLIFSFIAVTSLFMAFHHFWTALTPVTFAKRICLAMFLTILRYFQRNQQMDGTELALIVGVVGVGSLMLMIVFYTTYNPPQKDELPTKATKSMPDFNVTQMVREFGIFLKQVALSLWNDICDFGSVLKGVALSLWGDFCDFGSVLKGAVCGRSGSKTE</sequence>
<dbReference type="WBParaSite" id="Pan_g19829.t1">
    <property type="protein sequence ID" value="Pan_g19829.t1"/>
    <property type="gene ID" value="Pan_g19829"/>
</dbReference>
<keyword evidence="1" id="KW-0472">Membrane</keyword>
<feature type="transmembrane region" description="Helical" evidence="1">
    <location>
        <begin position="141"/>
        <end position="157"/>
    </location>
</feature>
<protein>
    <submittedName>
        <fullName evidence="3">XK-related protein</fullName>
    </submittedName>
</protein>
<feature type="transmembrane region" description="Helical" evidence="1">
    <location>
        <begin position="44"/>
        <end position="65"/>
    </location>
</feature>
<evidence type="ECO:0000256" key="1">
    <source>
        <dbReference type="SAM" id="Phobius"/>
    </source>
</evidence>
<feature type="transmembrane region" description="Helical" evidence="1">
    <location>
        <begin position="169"/>
        <end position="190"/>
    </location>
</feature>
<dbReference type="Proteomes" id="UP000492821">
    <property type="component" value="Unassembled WGS sequence"/>
</dbReference>
<reference evidence="2" key="1">
    <citation type="journal article" date="2013" name="Genetics">
        <title>The draft genome and transcriptome of Panagrellus redivivus are shaped by the harsh demands of a free-living lifestyle.</title>
        <authorList>
            <person name="Srinivasan J."/>
            <person name="Dillman A.R."/>
            <person name="Macchietto M.G."/>
            <person name="Heikkinen L."/>
            <person name="Lakso M."/>
            <person name="Fracchia K.M."/>
            <person name="Antoshechkin I."/>
            <person name="Mortazavi A."/>
            <person name="Wong G."/>
            <person name="Sternberg P.W."/>
        </authorList>
    </citation>
    <scope>NUCLEOTIDE SEQUENCE [LARGE SCALE GENOMIC DNA]</scope>
    <source>
        <strain evidence="2">MT8872</strain>
    </source>
</reference>
<reference evidence="3" key="2">
    <citation type="submission" date="2020-10" db="UniProtKB">
        <authorList>
            <consortium name="WormBaseParasite"/>
        </authorList>
    </citation>
    <scope>IDENTIFICATION</scope>
</reference>
<accession>A0A7E4VDU0</accession>
<keyword evidence="1" id="KW-1133">Transmembrane helix</keyword>
<name>A0A7E4VDU0_PANRE</name>
<keyword evidence="2" id="KW-1185">Reference proteome</keyword>
<evidence type="ECO:0000313" key="2">
    <source>
        <dbReference type="Proteomes" id="UP000492821"/>
    </source>
</evidence>
<proteinExistence type="predicted"/>
<feature type="transmembrane region" description="Helical" evidence="1">
    <location>
        <begin position="80"/>
        <end position="99"/>
    </location>
</feature>
<keyword evidence="1" id="KW-0812">Transmembrane</keyword>
<feature type="transmembrane region" description="Helical" evidence="1">
    <location>
        <begin position="106"/>
        <end position="129"/>
    </location>
</feature>
<organism evidence="2 3">
    <name type="scientific">Panagrellus redivivus</name>
    <name type="common">Microworm</name>
    <dbReference type="NCBI Taxonomy" id="6233"/>
    <lineage>
        <taxon>Eukaryota</taxon>
        <taxon>Metazoa</taxon>
        <taxon>Ecdysozoa</taxon>
        <taxon>Nematoda</taxon>
        <taxon>Chromadorea</taxon>
        <taxon>Rhabditida</taxon>
        <taxon>Tylenchina</taxon>
        <taxon>Panagrolaimomorpha</taxon>
        <taxon>Panagrolaimoidea</taxon>
        <taxon>Panagrolaimidae</taxon>
        <taxon>Panagrellus</taxon>
    </lineage>
</organism>